<evidence type="ECO:0000313" key="2">
    <source>
        <dbReference type="Proteomes" id="UP001162156"/>
    </source>
</evidence>
<comment type="caution">
    <text evidence="1">The sequence shown here is derived from an EMBL/GenBank/DDBJ whole genome shotgun (WGS) entry which is preliminary data.</text>
</comment>
<feature type="non-terminal residue" evidence="1">
    <location>
        <position position="1"/>
    </location>
</feature>
<reference evidence="1" key="1">
    <citation type="journal article" date="2023" name="Insect Mol. Biol.">
        <title>Genome sequencing provides insights into the evolution of gene families encoding plant cell wall-degrading enzymes in longhorned beetles.</title>
        <authorList>
            <person name="Shin N.R."/>
            <person name="Okamura Y."/>
            <person name="Kirsch R."/>
            <person name="Pauchet Y."/>
        </authorList>
    </citation>
    <scope>NUCLEOTIDE SEQUENCE</scope>
    <source>
        <strain evidence="1">RBIC_L_NR</strain>
    </source>
</reference>
<dbReference type="Proteomes" id="UP001162156">
    <property type="component" value="Unassembled WGS sequence"/>
</dbReference>
<dbReference type="AlphaFoldDB" id="A0AAV8WNG9"/>
<evidence type="ECO:0000313" key="1">
    <source>
        <dbReference type="EMBL" id="KAJ8928254.1"/>
    </source>
</evidence>
<organism evidence="1 2">
    <name type="scientific">Rhamnusium bicolor</name>
    <dbReference type="NCBI Taxonomy" id="1586634"/>
    <lineage>
        <taxon>Eukaryota</taxon>
        <taxon>Metazoa</taxon>
        <taxon>Ecdysozoa</taxon>
        <taxon>Arthropoda</taxon>
        <taxon>Hexapoda</taxon>
        <taxon>Insecta</taxon>
        <taxon>Pterygota</taxon>
        <taxon>Neoptera</taxon>
        <taxon>Endopterygota</taxon>
        <taxon>Coleoptera</taxon>
        <taxon>Polyphaga</taxon>
        <taxon>Cucujiformia</taxon>
        <taxon>Chrysomeloidea</taxon>
        <taxon>Cerambycidae</taxon>
        <taxon>Lepturinae</taxon>
        <taxon>Rhagiini</taxon>
        <taxon>Rhamnusium</taxon>
    </lineage>
</organism>
<accession>A0AAV8WNG9</accession>
<keyword evidence="2" id="KW-1185">Reference proteome</keyword>
<proteinExistence type="predicted"/>
<dbReference type="EMBL" id="JANEYF010005422">
    <property type="protein sequence ID" value="KAJ8928254.1"/>
    <property type="molecule type" value="Genomic_DNA"/>
</dbReference>
<protein>
    <recommendedName>
        <fullName evidence="3">Nuclease HARBI1</fullName>
    </recommendedName>
</protein>
<gene>
    <name evidence="1" type="ORF">NQ314_019205</name>
</gene>
<sequence>IYSYFKIYLSIFSNSFPYSISDYLSSSDEDLEAFLELIEVPKSRAYFEEVLPQFSDDLYIEHFRLTREMTEELANRFANSEYYKWQEGDSEKVTPLKYITVFLWFVANEATSFREVSDRFDITKSTLFKIVRRVTYFLSNLSPGVIKWPNDLEKVEIETHFRNKNFPGVIGIIDGTHIRIDKPAEDPDSYLNRKHFYSIQIKNVGFIVHFIRACAVLHNLSLDVVFDEEEQAIAPEYDIVLNEDGLPDGDDRDGVIVREEVMNNLRFVI</sequence>
<evidence type="ECO:0008006" key="3">
    <source>
        <dbReference type="Google" id="ProtNLM"/>
    </source>
</evidence>
<name>A0AAV8WNG9_9CUCU</name>